<proteinExistence type="predicted"/>
<feature type="non-terminal residue" evidence="2">
    <location>
        <position position="83"/>
    </location>
</feature>
<reference evidence="2" key="1">
    <citation type="submission" date="2018-06" db="EMBL/GenBank/DDBJ databases">
        <authorList>
            <person name="Zhirakovskaya E."/>
        </authorList>
    </citation>
    <scope>NUCLEOTIDE SEQUENCE</scope>
</reference>
<keyword evidence="1" id="KW-0472">Membrane</keyword>
<name>A0A3B1BFJ5_9ZZZZ</name>
<keyword evidence="1" id="KW-0812">Transmembrane</keyword>
<accession>A0A3B1BFJ5</accession>
<dbReference type="AlphaFoldDB" id="A0A3B1BFJ5"/>
<dbReference type="EMBL" id="UOFV01000507">
    <property type="protein sequence ID" value="VAX04975.1"/>
    <property type="molecule type" value="Genomic_DNA"/>
</dbReference>
<sequence length="83" mass="9944">MNIRNPLPKPLDRRWFATWLLLLSVIPLLSIYGRRLQSFSREHLNTDVLAWAIAVPTLLLVLIFLFDQARRYGYRRLWHLAWA</sequence>
<gene>
    <name evidence="2" type="ORF">MNBD_GAMMA19-1160</name>
</gene>
<feature type="transmembrane region" description="Helical" evidence="1">
    <location>
        <begin position="48"/>
        <end position="66"/>
    </location>
</feature>
<evidence type="ECO:0000256" key="1">
    <source>
        <dbReference type="SAM" id="Phobius"/>
    </source>
</evidence>
<protein>
    <submittedName>
        <fullName evidence="2">Uncharacterized protein</fullName>
    </submittedName>
</protein>
<evidence type="ECO:0000313" key="2">
    <source>
        <dbReference type="EMBL" id="VAX04975.1"/>
    </source>
</evidence>
<organism evidence="2">
    <name type="scientific">hydrothermal vent metagenome</name>
    <dbReference type="NCBI Taxonomy" id="652676"/>
    <lineage>
        <taxon>unclassified sequences</taxon>
        <taxon>metagenomes</taxon>
        <taxon>ecological metagenomes</taxon>
    </lineage>
</organism>
<keyword evidence="1" id="KW-1133">Transmembrane helix</keyword>
<feature type="transmembrane region" description="Helical" evidence="1">
    <location>
        <begin position="15"/>
        <end position="33"/>
    </location>
</feature>